<evidence type="ECO:0000313" key="2">
    <source>
        <dbReference type="EMBL" id="QKX63986.1"/>
    </source>
</evidence>
<protein>
    <recommendedName>
        <fullName evidence="4">Transcription factor domain-containing protein</fullName>
    </recommendedName>
</protein>
<gene>
    <name evidence="2" type="ORF">TRUGW13939_11159</name>
</gene>
<feature type="transmembrane region" description="Helical" evidence="1">
    <location>
        <begin position="306"/>
        <end position="327"/>
    </location>
</feature>
<dbReference type="Pfam" id="PF11951">
    <property type="entry name" value="Fungal_trans_2"/>
    <property type="match status" value="1"/>
</dbReference>
<evidence type="ECO:0000256" key="1">
    <source>
        <dbReference type="SAM" id="Phobius"/>
    </source>
</evidence>
<evidence type="ECO:0000313" key="3">
    <source>
        <dbReference type="Proteomes" id="UP000509510"/>
    </source>
</evidence>
<dbReference type="KEGG" id="trg:TRUGW13939_11159"/>
<accession>A0A7H8RCH2</accession>
<keyword evidence="1" id="KW-0472">Membrane</keyword>
<keyword evidence="1" id="KW-1133">Transmembrane helix</keyword>
<dbReference type="Proteomes" id="UP000509510">
    <property type="component" value="Chromosome VI"/>
</dbReference>
<proteinExistence type="predicted"/>
<organism evidence="2 3">
    <name type="scientific">Talaromyces rugulosus</name>
    <name type="common">Penicillium rugulosum</name>
    <dbReference type="NCBI Taxonomy" id="121627"/>
    <lineage>
        <taxon>Eukaryota</taxon>
        <taxon>Fungi</taxon>
        <taxon>Dikarya</taxon>
        <taxon>Ascomycota</taxon>
        <taxon>Pezizomycotina</taxon>
        <taxon>Eurotiomycetes</taxon>
        <taxon>Eurotiomycetidae</taxon>
        <taxon>Eurotiales</taxon>
        <taxon>Trichocomaceae</taxon>
        <taxon>Talaromyces</taxon>
        <taxon>Talaromyces sect. Islandici</taxon>
    </lineage>
</organism>
<dbReference type="InterPro" id="IPR053175">
    <property type="entry name" value="DHMBA_Reg_Transcription_Factor"/>
</dbReference>
<reference evidence="3" key="1">
    <citation type="submission" date="2020-06" db="EMBL/GenBank/DDBJ databases">
        <title>A chromosome-scale genome assembly of Talaromyces rugulosus W13939.</title>
        <authorList>
            <person name="Wang B."/>
            <person name="Guo L."/>
            <person name="Ye K."/>
            <person name="Wang L."/>
        </authorList>
    </citation>
    <scope>NUCLEOTIDE SEQUENCE [LARGE SCALE GENOMIC DNA]</scope>
    <source>
        <strain evidence="3">W13939</strain>
    </source>
</reference>
<name>A0A7H8RCH2_TALRU</name>
<dbReference type="GeneID" id="55998637"/>
<dbReference type="RefSeq" id="XP_035350160.1">
    <property type="nucleotide sequence ID" value="XM_035494267.1"/>
</dbReference>
<dbReference type="AlphaFoldDB" id="A0A7H8RCH2"/>
<keyword evidence="1" id="KW-0812">Transmembrane</keyword>
<dbReference type="EMBL" id="CP055903">
    <property type="protein sequence ID" value="QKX63986.1"/>
    <property type="molecule type" value="Genomic_DNA"/>
</dbReference>
<dbReference type="InterPro" id="IPR021858">
    <property type="entry name" value="Fun_TF"/>
</dbReference>
<dbReference type="OrthoDB" id="4450638at2759"/>
<evidence type="ECO:0008006" key="4">
    <source>
        <dbReference type="Google" id="ProtNLM"/>
    </source>
</evidence>
<dbReference type="PANTHER" id="PTHR38791">
    <property type="entry name" value="ZN(II)2CYS6 TRANSCRIPTION FACTOR (EUROFUNG)-RELATED-RELATED"/>
    <property type="match status" value="1"/>
</dbReference>
<keyword evidence="3" id="KW-1185">Reference proteome</keyword>
<sequence length="395" mass="44538">MYRKKGQGKNIIQDFSQTALKTFSAIKTGPNVCDASHQAGPVMAIYIQTYDYLPPRASGSVSYQSPVYWAETFFSFLDSQSAIVNASLSALTLAHLANSKCDAALAQHGRHHYGQAMQQICALRQVEHPTTLVRTGMILALYEIYNHPLGCDNPWQVHVQGAYNLMRELEFPHQALSKHDFRRLCTIEFLRLCISGQSMACPNLYFQPKGPSADTFDRLLEILSQTTYLLATMRRSSYGGLDRNGANSLLQQSVYSKEELLTWFHEFQSEEDSRPLFFSQDMTDDTLERPQETINFTNPSSIPHLVLYWLGLVAVYASMAKALRVLVRTDERTCLKERLETAELLCYRFTNRLSQSHTGYVGMGQGNTILLMATSLAAQQICQNSQDETIIVANK</sequence>